<dbReference type="InterPro" id="IPR027417">
    <property type="entry name" value="P-loop_NTPase"/>
</dbReference>
<dbReference type="PANTHER" id="PTHR23077">
    <property type="entry name" value="AAA-FAMILY ATPASE"/>
    <property type="match status" value="1"/>
</dbReference>
<dbReference type="OMA" id="ADEGCAT"/>
<dbReference type="Proteomes" id="UP000000702">
    <property type="component" value="Unassembled WGS sequence"/>
</dbReference>
<reference evidence="3" key="1">
    <citation type="submission" date="2011-07" db="EMBL/GenBank/DDBJ databases">
        <title>Divergent evolution of antigenic variation in African trypanosomes.</title>
        <authorList>
            <person name="Jackson A.P."/>
            <person name="Berry A."/>
            <person name="Allison H.C."/>
            <person name="Burton P."/>
            <person name="Anderson J."/>
            <person name="Aslett M."/>
            <person name="Brown R."/>
            <person name="Corton N."/>
            <person name="Harris D."/>
            <person name="Hauser H."/>
            <person name="Gamble J."/>
            <person name="Gilderthorp R."/>
            <person name="McQuillan J."/>
            <person name="Quail M.A."/>
            <person name="Sanders M."/>
            <person name="Van Tonder A."/>
            <person name="Ginger M.L."/>
            <person name="Donelson J.E."/>
            <person name="Field M.C."/>
            <person name="Barry J.D."/>
            <person name="Berriman M."/>
            <person name="Hertz-Fowler C."/>
        </authorList>
    </citation>
    <scope>NUCLEOTIDE SEQUENCE [LARGE SCALE GENOMIC DNA]</scope>
    <source>
        <strain evidence="3">IL3000</strain>
    </source>
</reference>
<dbReference type="SUPFAM" id="SSF52540">
    <property type="entry name" value="P-loop containing nucleoside triphosphate hydrolases"/>
    <property type="match status" value="1"/>
</dbReference>
<accession>F9W7K5</accession>
<organism evidence="2 3">
    <name type="scientific">Trypanosoma congolense (strain IL3000)</name>
    <dbReference type="NCBI Taxonomy" id="1068625"/>
    <lineage>
        <taxon>Eukaryota</taxon>
        <taxon>Discoba</taxon>
        <taxon>Euglenozoa</taxon>
        <taxon>Kinetoplastea</taxon>
        <taxon>Metakinetoplastina</taxon>
        <taxon>Trypanosomatida</taxon>
        <taxon>Trypanosomatidae</taxon>
        <taxon>Trypanosoma</taxon>
        <taxon>Nannomonas</taxon>
    </lineage>
</organism>
<dbReference type="Pfam" id="PF00004">
    <property type="entry name" value="AAA"/>
    <property type="match status" value="1"/>
</dbReference>
<dbReference type="InterPro" id="IPR050168">
    <property type="entry name" value="AAA_ATPase_domain"/>
</dbReference>
<dbReference type="GO" id="GO:0016887">
    <property type="term" value="F:ATP hydrolysis activity"/>
    <property type="evidence" value="ECO:0007669"/>
    <property type="project" value="InterPro"/>
</dbReference>
<gene>
    <name evidence="2" type="ORF">TCIL3000_0_39470</name>
</gene>
<sequence>MLRETFQKASRQAPCIVFFDEVDVIGGRRAMNSRDGDQTRLLSTLLTEMDGFSSVSGVCFVGATNAPHLLDDALLRPGRFDYLVYVPLPSLGDRRKILSLTLANTAADVDRLAHATEGFSGADLSALTSGVLLEILDGADEGCATDRLNDREALTQLLLERGKVFPRVVYDVGALERFSRDHALSTRAA</sequence>
<dbReference type="InterPro" id="IPR003959">
    <property type="entry name" value="ATPase_AAA_core"/>
</dbReference>
<evidence type="ECO:0000313" key="3">
    <source>
        <dbReference type="Proteomes" id="UP000000702"/>
    </source>
</evidence>
<name>F9W7K5_TRYCI</name>
<comment type="caution">
    <text evidence="2">The sequence shown here is derived from an EMBL/GenBank/DDBJ whole genome shotgun (WGS) entry which is preliminary data.</text>
</comment>
<protein>
    <submittedName>
        <fullName evidence="2">WGS project CAEQ00000000 data, annotated contig 1624</fullName>
    </submittedName>
</protein>
<evidence type="ECO:0000313" key="2">
    <source>
        <dbReference type="EMBL" id="CCD13173.1"/>
    </source>
</evidence>
<dbReference type="VEuPathDB" id="TriTrypDB:TcIL3000_0_39470"/>
<dbReference type="GO" id="GO:0005524">
    <property type="term" value="F:ATP binding"/>
    <property type="evidence" value="ECO:0007669"/>
    <property type="project" value="InterPro"/>
</dbReference>
<dbReference type="AlphaFoldDB" id="F9W7K5"/>
<evidence type="ECO:0000259" key="1">
    <source>
        <dbReference type="Pfam" id="PF00004"/>
    </source>
</evidence>
<proteinExistence type="predicted"/>
<dbReference type="Gene3D" id="3.40.50.300">
    <property type="entry name" value="P-loop containing nucleotide triphosphate hydrolases"/>
    <property type="match status" value="1"/>
</dbReference>
<dbReference type="EMBL" id="CAEQ01001047">
    <property type="protein sequence ID" value="CCD13173.1"/>
    <property type="molecule type" value="Genomic_DNA"/>
</dbReference>
<keyword evidence="3" id="KW-1185">Reference proteome</keyword>
<reference evidence="2 3" key="2">
    <citation type="journal article" date="2012" name="Proc. Natl. Acad. Sci. U.S.A.">
        <title>Antigenic diversity is generated by distinct evolutionary mechanisms in African trypanosome species.</title>
        <authorList>
            <person name="Jackson A.P."/>
            <person name="Berry A."/>
            <person name="Aslett M."/>
            <person name="Allison H.C."/>
            <person name="Burton P."/>
            <person name="Vavrova-Anderson J."/>
            <person name="Brown R."/>
            <person name="Browne H."/>
            <person name="Corton N."/>
            <person name="Hauser H."/>
            <person name="Gamble J."/>
            <person name="Gilderthorp R."/>
            <person name="Marcello L."/>
            <person name="McQuillan J."/>
            <person name="Otto T.D."/>
            <person name="Quail M.A."/>
            <person name="Sanders M.J."/>
            <person name="van Tonder A."/>
            <person name="Ginger M.L."/>
            <person name="Field M.C."/>
            <person name="Barry J.D."/>
            <person name="Hertz-Fowler C."/>
            <person name="Berriman M."/>
        </authorList>
    </citation>
    <scope>NUCLEOTIDE SEQUENCE [LARGE SCALE GENOMIC DNA]</scope>
    <source>
        <strain evidence="2 3">IL3000</strain>
    </source>
</reference>
<dbReference type="PANTHER" id="PTHR23077:SF117">
    <property type="entry name" value="AAA+ ATPASE DOMAIN-CONTAINING PROTEIN"/>
    <property type="match status" value="1"/>
</dbReference>
<dbReference type="Gene3D" id="1.10.8.60">
    <property type="match status" value="1"/>
</dbReference>
<feature type="domain" description="ATPase AAA-type core" evidence="1">
    <location>
        <begin position="2"/>
        <end position="88"/>
    </location>
</feature>